<dbReference type="SUPFAM" id="SSF56112">
    <property type="entry name" value="Protein kinase-like (PK-like)"/>
    <property type="match status" value="1"/>
</dbReference>
<dbReference type="Proteomes" id="UP000292958">
    <property type="component" value="Unassembled WGS sequence"/>
</dbReference>
<feature type="region of interest" description="Disordered" evidence="1">
    <location>
        <begin position="1"/>
        <end position="22"/>
    </location>
</feature>
<name>A0A4Q7YWZ4_9BACT</name>
<accession>A0A4Q7YWZ4</accession>
<protein>
    <recommendedName>
        <fullName evidence="4">Protein kinase domain-containing protein</fullName>
    </recommendedName>
</protein>
<dbReference type="Gene3D" id="1.10.510.10">
    <property type="entry name" value="Transferase(Phosphotransferase) domain 1"/>
    <property type="match status" value="1"/>
</dbReference>
<reference evidence="2 3" key="1">
    <citation type="submission" date="2019-02" db="EMBL/GenBank/DDBJ databases">
        <title>Genomic Encyclopedia of Archaeal and Bacterial Type Strains, Phase II (KMG-II): from individual species to whole genera.</title>
        <authorList>
            <person name="Goeker M."/>
        </authorList>
    </citation>
    <scope>NUCLEOTIDE SEQUENCE [LARGE SCALE GENOMIC DNA]</scope>
    <source>
        <strain evidence="2 3">DSM 18101</strain>
    </source>
</reference>
<dbReference type="OrthoDB" id="9801841at2"/>
<evidence type="ECO:0000313" key="2">
    <source>
        <dbReference type="EMBL" id="RZU42228.1"/>
    </source>
</evidence>
<comment type="caution">
    <text evidence="2">The sequence shown here is derived from an EMBL/GenBank/DDBJ whole genome shotgun (WGS) entry which is preliminary data.</text>
</comment>
<dbReference type="EMBL" id="SHKW01000001">
    <property type="protein sequence ID" value="RZU42228.1"/>
    <property type="molecule type" value="Genomic_DNA"/>
</dbReference>
<dbReference type="RefSeq" id="WP_130420015.1">
    <property type="nucleotide sequence ID" value="NZ_SHKW01000001.1"/>
</dbReference>
<evidence type="ECO:0000256" key="1">
    <source>
        <dbReference type="SAM" id="MobiDB-lite"/>
    </source>
</evidence>
<feature type="compositionally biased region" description="Gly residues" evidence="1">
    <location>
        <begin position="1"/>
        <end position="12"/>
    </location>
</feature>
<dbReference type="InterPro" id="IPR011009">
    <property type="entry name" value="Kinase-like_dom_sf"/>
</dbReference>
<organism evidence="2 3">
    <name type="scientific">Edaphobacter modestus</name>
    <dbReference type="NCBI Taxonomy" id="388466"/>
    <lineage>
        <taxon>Bacteria</taxon>
        <taxon>Pseudomonadati</taxon>
        <taxon>Acidobacteriota</taxon>
        <taxon>Terriglobia</taxon>
        <taxon>Terriglobales</taxon>
        <taxon>Acidobacteriaceae</taxon>
        <taxon>Edaphobacter</taxon>
    </lineage>
</organism>
<proteinExistence type="predicted"/>
<sequence>MVTGKQSGGGASQAGNHAIEKRRRARPLSKWIADDPEPIGELLPLMVSVLEAIAKANETEPRFCNLNPGKILVREDQSVQIATHKPFELGKTFDLGSAKYTCPEFFGETAPGAPAEANAYIAGFIFYELLLGRKLFDAQFKDVEKNGNLGWLTWHADMTKRAASLNEMNRYPVFICRVLDRMIEKNPTNRLTDINGIARAFGNVSNATMVYKIVRDPSSAVASGAVVAAHGDGPRPWLANLGRQKIWTLLWKRVAPKEPHLCQRSIEELEHIFQDAETRFRKFGSIFSFSQTAKRKARG</sequence>
<gene>
    <name evidence="2" type="ORF">BDD14_3781</name>
</gene>
<dbReference type="AlphaFoldDB" id="A0A4Q7YWZ4"/>
<evidence type="ECO:0008006" key="4">
    <source>
        <dbReference type="Google" id="ProtNLM"/>
    </source>
</evidence>
<evidence type="ECO:0000313" key="3">
    <source>
        <dbReference type="Proteomes" id="UP000292958"/>
    </source>
</evidence>
<keyword evidence="3" id="KW-1185">Reference proteome</keyword>